<evidence type="ECO:0000259" key="1">
    <source>
        <dbReference type="Pfam" id="PF13354"/>
    </source>
</evidence>
<dbReference type="PANTHER" id="PTHR35333">
    <property type="entry name" value="BETA-LACTAMASE"/>
    <property type="match status" value="1"/>
</dbReference>
<organism evidence="2 3">
    <name type="scientific">Nocardioides nanhaiensis</name>
    <dbReference type="NCBI Taxonomy" id="1476871"/>
    <lineage>
        <taxon>Bacteria</taxon>
        <taxon>Bacillati</taxon>
        <taxon>Actinomycetota</taxon>
        <taxon>Actinomycetes</taxon>
        <taxon>Propionibacteriales</taxon>
        <taxon>Nocardioidaceae</taxon>
        <taxon>Nocardioides</taxon>
    </lineage>
</organism>
<reference evidence="3" key="1">
    <citation type="journal article" date="2019" name="Int. J. Syst. Evol. Microbiol.">
        <title>The Global Catalogue of Microorganisms (GCM) 10K type strain sequencing project: providing services to taxonomists for standard genome sequencing and annotation.</title>
        <authorList>
            <consortium name="The Broad Institute Genomics Platform"/>
            <consortium name="The Broad Institute Genome Sequencing Center for Infectious Disease"/>
            <person name="Wu L."/>
            <person name="Ma J."/>
        </authorList>
    </citation>
    <scope>NUCLEOTIDE SEQUENCE [LARGE SCALE GENOMIC DNA]</scope>
    <source>
        <strain evidence="3">JCM 18127</strain>
    </source>
</reference>
<evidence type="ECO:0000313" key="3">
    <source>
        <dbReference type="Proteomes" id="UP001500621"/>
    </source>
</evidence>
<dbReference type="RefSeq" id="WP_345266017.1">
    <property type="nucleotide sequence ID" value="NZ_BAABIM010000002.1"/>
</dbReference>
<sequence length="253" mass="26678">MSSESIAEAFDRARCTGHLHAIRLDGRDEVGSGADDPVNPASVIKVLLALACGELDGSQRLRLGDAERTPGPVGLSLFRDEAELSVRDAVTLMLTISDNVVTDALYRLVGPQRLRGLADALGLRATRMECSLGDLIARHDVSADGPLSTTGRDQTTLLRAVWAEPAAAPVRWAMQRQLTRDRLAAGFGGRAEVAAKSGGLFGVWRNEVGVVTLADGSAYAVAVFARALEPPLDPWAANAAISQAAVTAVDSLR</sequence>
<accession>A0ABP8WA72</accession>
<dbReference type="Proteomes" id="UP001500621">
    <property type="component" value="Unassembled WGS sequence"/>
</dbReference>
<dbReference type="InterPro" id="IPR045155">
    <property type="entry name" value="Beta-lactam_cat"/>
</dbReference>
<feature type="domain" description="Beta-lactamase class A catalytic" evidence="1">
    <location>
        <begin position="21"/>
        <end position="224"/>
    </location>
</feature>
<gene>
    <name evidence="2" type="ORF">GCM10023226_23770</name>
</gene>
<dbReference type="PANTHER" id="PTHR35333:SF3">
    <property type="entry name" value="BETA-LACTAMASE-TYPE TRANSPEPTIDASE FOLD CONTAINING PROTEIN"/>
    <property type="match status" value="1"/>
</dbReference>
<dbReference type="Gene3D" id="3.40.710.10">
    <property type="entry name" value="DD-peptidase/beta-lactamase superfamily"/>
    <property type="match status" value="1"/>
</dbReference>
<dbReference type="GO" id="GO:0016787">
    <property type="term" value="F:hydrolase activity"/>
    <property type="evidence" value="ECO:0007669"/>
    <property type="project" value="UniProtKB-KW"/>
</dbReference>
<keyword evidence="3" id="KW-1185">Reference proteome</keyword>
<dbReference type="InterPro" id="IPR000871">
    <property type="entry name" value="Beta-lactam_class-A"/>
</dbReference>
<protein>
    <submittedName>
        <fullName evidence="2">Serine hydrolase</fullName>
    </submittedName>
</protein>
<comment type="caution">
    <text evidence="2">The sequence shown here is derived from an EMBL/GenBank/DDBJ whole genome shotgun (WGS) entry which is preliminary data.</text>
</comment>
<keyword evidence="2" id="KW-0378">Hydrolase</keyword>
<evidence type="ECO:0000313" key="2">
    <source>
        <dbReference type="EMBL" id="GAA4685450.1"/>
    </source>
</evidence>
<name>A0ABP8WA72_9ACTN</name>
<dbReference type="EMBL" id="BAABIM010000002">
    <property type="protein sequence ID" value="GAA4685450.1"/>
    <property type="molecule type" value="Genomic_DNA"/>
</dbReference>
<proteinExistence type="predicted"/>
<dbReference type="Pfam" id="PF13354">
    <property type="entry name" value="Beta-lactamase2"/>
    <property type="match status" value="1"/>
</dbReference>
<dbReference type="SUPFAM" id="SSF56601">
    <property type="entry name" value="beta-lactamase/transpeptidase-like"/>
    <property type="match status" value="1"/>
</dbReference>
<dbReference type="InterPro" id="IPR012338">
    <property type="entry name" value="Beta-lactam/transpept-like"/>
</dbReference>